<dbReference type="EMBL" id="CAEZUJ010000001">
    <property type="protein sequence ID" value="CAB4588418.1"/>
    <property type="molecule type" value="Genomic_DNA"/>
</dbReference>
<dbReference type="Gene3D" id="1.10.10.10">
    <property type="entry name" value="Winged helix-like DNA-binding domain superfamily/Winged helix DNA-binding domain"/>
    <property type="match status" value="1"/>
</dbReference>
<dbReference type="Gene3D" id="1.20.120.530">
    <property type="entry name" value="GntR ligand-binding domain-like"/>
    <property type="match status" value="1"/>
</dbReference>
<dbReference type="EMBL" id="CAEZXH010000053">
    <property type="protein sequence ID" value="CAB4686700.1"/>
    <property type="molecule type" value="Genomic_DNA"/>
</dbReference>
<dbReference type="Pfam" id="PF00392">
    <property type="entry name" value="GntR"/>
    <property type="match status" value="1"/>
</dbReference>
<protein>
    <submittedName>
        <fullName evidence="8">Unannotated protein</fullName>
    </submittedName>
</protein>
<dbReference type="SMART" id="SM00895">
    <property type="entry name" value="FCD"/>
    <property type="match status" value="1"/>
</dbReference>
<accession>A0A6J6VTG1</accession>
<evidence type="ECO:0000256" key="2">
    <source>
        <dbReference type="ARBA" id="ARBA00023125"/>
    </source>
</evidence>
<dbReference type="PANTHER" id="PTHR43537">
    <property type="entry name" value="TRANSCRIPTIONAL REGULATOR, GNTR FAMILY"/>
    <property type="match status" value="1"/>
</dbReference>
<keyword evidence="1" id="KW-0805">Transcription regulation</keyword>
<organism evidence="8">
    <name type="scientific">freshwater metagenome</name>
    <dbReference type="NCBI Taxonomy" id="449393"/>
    <lineage>
        <taxon>unclassified sequences</taxon>
        <taxon>metagenomes</taxon>
        <taxon>ecological metagenomes</taxon>
    </lineage>
</organism>
<evidence type="ECO:0000256" key="3">
    <source>
        <dbReference type="ARBA" id="ARBA00023163"/>
    </source>
</evidence>
<dbReference type="InterPro" id="IPR000524">
    <property type="entry name" value="Tscrpt_reg_HTH_GntR"/>
</dbReference>
<dbReference type="SUPFAM" id="SSF46785">
    <property type="entry name" value="Winged helix' DNA-binding domain"/>
    <property type="match status" value="1"/>
</dbReference>
<dbReference type="InterPro" id="IPR008920">
    <property type="entry name" value="TF_FadR/GntR_C"/>
</dbReference>
<dbReference type="EMBL" id="CAEZYJ010000061">
    <property type="protein sequence ID" value="CAB4719548.1"/>
    <property type="molecule type" value="Genomic_DNA"/>
</dbReference>
<dbReference type="InterPro" id="IPR011711">
    <property type="entry name" value="GntR_C"/>
</dbReference>
<name>A0A6J6VTG1_9ZZZZ</name>
<proteinExistence type="predicted"/>
<sequence>MSNYNLGPRNIPRHSALSDDTFDHIRELILHYEITPGEHISIDGLSRAIGVSQTPIREALARLESEGLVIKEALKGYAATPLITKKEFDDLFQFRLLIEPWGAAQAAENINEAGRDALQRELTLADEATMQEDSFVAITEHDARFHNLVARLSGNNSVMMAYERTHCHLHLYRLYFSEKSQNNQRNKNSVDENAVTDLFRHYYSADTGHLSIAEHKEVTSAIIAKDPERASAALHAHIAGSREFLIKTMDVLGRP</sequence>
<evidence type="ECO:0000313" key="5">
    <source>
        <dbReference type="EMBL" id="CAB4588418.1"/>
    </source>
</evidence>
<dbReference type="EMBL" id="CAFBLI010000018">
    <property type="protein sequence ID" value="CAB4860225.1"/>
    <property type="molecule type" value="Genomic_DNA"/>
</dbReference>
<dbReference type="AlphaFoldDB" id="A0A6J6VTG1"/>
<dbReference type="PANTHER" id="PTHR43537:SF24">
    <property type="entry name" value="GLUCONATE OPERON TRANSCRIPTIONAL REPRESSOR"/>
    <property type="match status" value="1"/>
</dbReference>
<evidence type="ECO:0000313" key="6">
    <source>
        <dbReference type="EMBL" id="CAB4686700.1"/>
    </source>
</evidence>
<evidence type="ECO:0000259" key="4">
    <source>
        <dbReference type="PROSITE" id="PS50949"/>
    </source>
</evidence>
<dbReference type="SUPFAM" id="SSF48008">
    <property type="entry name" value="GntR ligand-binding domain-like"/>
    <property type="match status" value="1"/>
</dbReference>
<evidence type="ECO:0000313" key="9">
    <source>
        <dbReference type="EMBL" id="CAB4860225.1"/>
    </source>
</evidence>
<reference evidence="8" key="1">
    <citation type="submission" date="2020-05" db="EMBL/GenBank/DDBJ databases">
        <authorList>
            <person name="Chiriac C."/>
            <person name="Salcher M."/>
            <person name="Ghai R."/>
            <person name="Kavagutti S V."/>
        </authorList>
    </citation>
    <scope>NUCLEOTIDE SEQUENCE</scope>
</reference>
<dbReference type="EMBL" id="CAEZZS010000019">
    <property type="protein sequence ID" value="CAB4774804.1"/>
    <property type="molecule type" value="Genomic_DNA"/>
</dbReference>
<keyword evidence="2" id="KW-0238">DNA-binding</keyword>
<dbReference type="SMART" id="SM00345">
    <property type="entry name" value="HTH_GNTR"/>
    <property type="match status" value="1"/>
</dbReference>
<keyword evidence="3" id="KW-0804">Transcription</keyword>
<dbReference type="GO" id="GO:0003677">
    <property type="term" value="F:DNA binding"/>
    <property type="evidence" value="ECO:0007669"/>
    <property type="project" value="UniProtKB-KW"/>
</dbReference>
<dbReference type="InterPro" id="IPR036388">
    <property type="entry name" value="WH-like_DNA-bd_sf"/>
</dbReference>
<evidence type="ECO:0000313" key="7">
    <source>
        <dbReference type="EMBL" id="CAB4719548.1"/>
    </source>
</evidence>
<evidence type="ECO:0000313" key="8">
    <source>
        <dbReference type="EMBL" id="CAB4774804.1"/>
    </source>
</evidence>
<evidence type="ECO:0000256" key="1">
    <source>
        <dbReference type="ARBA" id="ARBA00023015"/>
    </source>
</evidence>
<dbReference type="GO" id="GO:0003700">
    <property type="term" value="F:DNA-binding transcription factor activity"/>
    <property type="evidence" value="ECO:0007669"/>
    <property type="project" value="InterPro"/>
</dbReference>
<dbReference type="Pfam" id="PF07729">
    <property type="entry name" value="FCD"/>
    <property type="match status" value="1"/>
</dbReference>
<gene>
    <name evidence="5" type="ORF">UFOPK1811_00002</name>
    <name evidence="6" type="ORF">UFOPK2360_00901</name>
    <name evidence="7" type="ORF">UFOPK2659_00550</name>
    <name evidence="8" type="ORF">UFOPK2922_00581</name>
    <name evidence="9" type="ORF">UFOPK3306_00380</name>
</gene>
<dbReference type="PROSITE" id="PS50949">
    <property type="entry name" value="HTH_GNTR"/>
    <property type="match status" value="1"/>
</dbReference>
<dbReference type="InterPro" id="IPR036390">
    <property type="entry name" value="WH_DNA-bd_sf"/>
</dbReference>
<feature type="domain" description="HTH gntR-type" evidence="4">
    <location>
        <begin position="15"/>
        <end position="82"/>
    </location>
</feature>